<evidence type="ECO:0000313" key="1">
    <source>
        <dbReference type="EMBL" id="VEF75377.1"/>
    </source>
</evidence>
<evidence type="ECO:0000313" key="2">
    <source>
        <dbReference type="Proteomes" id="UP000277437"/>
    </source>
</evidence>
<dbReference type="AlphaFoldDB" id="A0AAX3FX62"/>
<name>A0AAX3FX62_9PSED</name>
<protein>
    <submittedName>
        <fullName evidence="1">Uncharacterized protein</fullName>
    </submittedName>
</protein>
<proteinExistence type="predicted"/>
<reference evidence="1 2" key="1">
    <citation type="submission" date="2018-12" db="EMBL/GenBank/DDBJ databases">
        <authorList>
            <consortium name="Pathogen Informatics"/>
        </authorList>
    </citation>
    <scope>NUCLEOTIDE SEQUENCE [LARGE SCALE GENOMIC DNA]</scope>
    <source>
        <strain evidence="1 2">NCTC7357</strain>
    </source>
</reference>
<sequence length="239" mass="26710">MDGRTLVCCRGQSSSGWSVIQRGYSELSSQEVSAALRMINDEFSRELFCYVWWPDSASHNKRDIERMLLRQVLDQCKVRAIQALTTQLTHDIAELELTAFRHRSPSPASSLTSYRSAMEEAKEQRWPSPSSVYQRLTRGVLGELSTAVICSTCQGAGYQLVHEGSGPCQKCQGRGRRPCSDLARAQTLGITWHAYAKAWKAPFEWALKRCEQAIQLASDVLCRSLGIAGERHKAAEVLS</sequence>
<accession>A0AAX3FX62</accession>
<organism evidence="1 2">
    <name type="scientific">Pseudomonas chlororaphis</name>
    <dbReference type="NCBI Taxonomy" id="587753"/>
    <lineage>
        <taxon>Bacteria</taxon>
        <taxon>Pseudomonadati</taxon>
        <taxon>Pseudomonadota</taxon>
        <taxon>Gammaproteobacteria</taxon>
        <taxon>Pseudomonadales</taxon>
        <taxon>Pseudomonadaceae</taxon>
        <taxon>Pseudomonas</taxon>
    </lineage>
</organism>
<dbReference type="EMBL" id="LR134334">
    <property type="protein sequence ID" value="VEF75377.1"/>
    <property type="molecule type" value="Genomic_DNA"/>
</dbReference>
<dbReference type="Proteomes" id="UP000277437">
    <property type="component" value="Chromosome"/>
</dbReference>
<gene>
    <name evidence="1" type="ORF">NCTC7357_03707</name>
</gene>
<dbReference type="RefSeq" id="WP_124303809.1">
    <property type="nucleotide sequence ID" value="NZ_CP054865.1"/>
</dbReference>